<dbReference type="InterPro" id="IPR001466">
    <property type="entry name" value="Beta-lactam-related"/>
</dbReference>
<evidence type="ECO:0000313" key="3">
    <source>
        <dbReference type="EMBL" id="TKV56319.1"/>
    </source>
</evidence>
<feature type="region of interest" description="Disordered" evidence="1">
    <location>
        <begin position="475"/>
        <end position="502"/>
    </location>
</feature>
<comment type="caution">
    <text evidence="3">The sequence shown here is derived from an EMBL/GenBank/DDBJ whole genome shotgun (WGS) entry which is preliminary data.</text>
</comment>
<evidence type="ECO:0000313" key="4">
    <source>
        <dbReference type="Proteomes" id="UP000306985"/>
    </source>
</evidence>
<organism evidence="3 4">
    <name type="scientific">Nakamurella flava</name>
    <dbReference type="NCBI Taxonomy" id="2576308"/>
    <lineage>
        <taxon>Bacteria</taxon>
        <taxon>Bacillati</taxon>
        <taxon>Actinomycetota</taxon>
        <taxon>Actinomycetes</taxon>
        <taxon>Nakamurellales</taxon>
        <taxon>Nakamurellaceae</taxon>
        <taxon>Nakamurella</taxon>
    </lineage>
</organism>
<evidence type="ECO:0000256" key="1">
    <source>
        <dbReference type="SAM" id="MobiDB-lite"/>
    </source>
</evidence>
<dbReference type="Proteomes" id="UP000306985">
    <property type="component" value="Unassembled WGS sequence"/>
</dbReference>
<sequence>MVTTTAAADPAADSPPLAETIRGLGPLVLDWVDLRRRMLRTPGVQVAVRVGDELLISGALGTADAEASLPLTTAHLFRIASHSKTFAATTVMRLVARGELRLDDTVEQHLPELAGTPLADRTVRELLGHQGGVIRDGDDCDYWQLMRPFPDAAALGAELHQDDAASFDRNLHFKYSNYGYSLVGAVIERVTGRPFADAVRAEILDVLDLPRVHPDLGGADGPDPGELAAGHSLLLDGDDHHFVLDNPATGAMAAATGFVACAEDLSAYAAAHVMGDERLLDDSDKRLMQRTESIVTVEGTEQGRYGLGLELHTVGERKLVGHSGGFPGFVTRTFVDPQDGLVVSVLTNASRGPAHELAVGIVKLIDLARRTPINDPSDPADDPAGLPLWTAAGFGRTVVARLGRRLMLLHPDQEDPTADAIELTVEAPDRLRMAERPGFGSAGEPVLIARSEGADPAAGAVDHVRVGGMTTWPEAAFRARRREQMGRSARPGASDRLTEPGP</sequence>
<dbReference type="PANTHER" id="PTHR46825">
    <property type="entry name" value="D-ALANYL-D-ALANINE-CARBOXYPEPTIDASE/ENDOPEPTIDASE AMPH"/>
    <property type="match status" value="1"/>
</dbReference>
<proteinExistence type="predicted"/>
<dbReference type="InterPro" id="IPR012338">
    <property type="entry name" value="Beta-lactam/transpept-like"/>
</dbReference>
<dbReference type="EMBL" id="SZZH01000007">
    <property type="protein sequence ID" value="TKV56319.1"/>
    <property type="molecule type" value="Genomic_DNA"/>
</dbReference>
<protein>
    <submittedName>
        <fullName evidence="3">Beta-lactamase family protein</fullName>
    </submittedName>
</protein>
<gene>
    <name evidence="3" type="ORF">FDO65_20345</name>
</gene>
<dbReference type="Gene3D" id="3.40.710.10">
    <property type="entry name" value="DD-peptidase/beta-lactamase superfamily"/>
    <property type="match status" value="1"/>
</dbReference>
<dbReference type="OrthoDB" id="3863176at2"/>
<dbReference type="RefSeq" id="WP_137451588.1">
    <property type="nucleotide sequence ID" value="NZ_SZZH01000007.1"/>
</dbReference>
<reference evidence="3 4" key="1">
    <citation type="submission" date="2019-05" db="EMBL/GenBank/DDBJ databases">
        <title>Nakamurella sp. N5BH11, whole genome shotgun sequence.</title>
        <authorList>
            <person name="Tuo L."/>
        </authorList>
    </citation>
    <scope>NUCLEOTIDE SEQUENCE [LARGE SCALE GENOMIC DNA]</scope>
    <source>
        <strain evidence="3 4">N5BH11</strain>
    </source>
</reference>
<dbReference type="SUPFAM" id="SSF56601">
    <property type="entry name" value="beta-lactamase/transpeptidase-like"/>
    <property type="match status" value="1"/>
</dbReference>
<accession>A0A4U6Q8X7</accession>
<dbReference type="Pfam" id="PF00144">
    <property type="entry name" value="Beta-lactamase"/>
    <property type="match status" value="1"/>
</dbReference>
<dbReference type="PANTHER" id="PTHR46825:SF9">
    <property type="entry name" value="BETA-LACTAMASE-RELATED DOMAIN-CONTAINING PROTEIN"/>
    <property type="match status" value="1"/>
</dbReference>
<dbReference type="AlphaFoldDB" id="A0A4U6Q8X7"/>
<dbReference type="InterPro" id="IPR050491">
    <property type="entry name" value="AmpC-like"/>
</dbReference>
<evidence type="ECO:0000259" key="2">
    <source>
        <dbReference type="Pfam" id="PF00144"/>
    </source>
</evidence>
<feature type="domain" description="Beta-lactamase-related" evidence="2">
    <location>
        <begin position="40"/>
        <end position="353"/>
    </location>
</feature>
<name>A0A4U6Q8X7_9ACTN</name>
<keyword evidence="4" id="KW-1185">Reference proteome</keyword>